<dbReference type="InterPro" id="IPR045864">
    <property type="entry name" value="aa-tRNA-synth_II/BPL/LPL"/>
</dbReference>
<dbReference type="EMBL" id="JAHLKM010000016">
    <property type="protein sequence ID" value="MCQ4334044.1"/>
    <property type="molecule type" value="Genomic_DNA"/>
</dbReference>
<evidence type="ECO:0000256" key="2">
    <source>
        <dbReference type="ARBA" id="ARBA00005045"/>
    </source>
</evidence>
<evidence type="ECO:0000259" key="16">
    <source>
        <dbReference type="PROSITE" id="PS50862"/>
    </source>
</evidence>
<dbReference type="InterPro" id="IPR002317">
    <property type="entry name" value="Ser-tRNA-ligase_type_1"/>
</dbReference>
<protein>
    <recommendedName>
        <fullName evidence="12">Serine--tRNA ligase</fullName>
        <ecNumber evidence="12">6.1.1.11</ecNumber>
    </recommendedName>
    <alternativeName>
        <fullName evidence="12">Seryl-tRNA synthetase</fullName>
        <shortName evidence="12">SerRS</shortName>
    </alternativeName>
    <alternativeName>
        <fullName evidence="12">Seryl-tRNA(Ser/Sec) synthetase</fullName>
    </alternativeName>
</protein>
<feature type="binding site" evidence="12">
    <location>
        <begin position="242"/>
        <end position="244"/>
    </location>
    <ligand>
        <name>L-serine</name>
        <dbReference type="ChEBI" id="CHEBI:33384"/>
    </ligand>
</feature>
<dbReference type="NCBIfam" id="TIGR00414">
    <property type="entry name" value="serS"/>
    <property type="match status" value="1"/>
</dbReference>
<evidence type="ECO:0000256" key="4">
    <source>
        <dbReference type="ARBA" id="ARBA00022490"/>
    </source>
</evidence>
<comment type="catalytic activity">
    <reaction evidence="10 12">
        <text>tRNA(Sec) + L-serine + ATP = L-seryl-tRNA(Sec) + AMP + diphosphate + H(+)</text>
        <dbReference type="Rhea" id="RHEA:42580"/>
        <dbReference type="Rhea" id="RHEA-COMP:9742"/>
        <dbReference type="Rhea" id="RHEA-COMP:10128"/>
        <dbReference type="ChEBI" id="CHEBI:15378"/>
        <dbReference type="ChEBI" id="CHEBI:30616"/>
        <dbReference type="ChEBI" id="CHEBI:33019"/>
        <dbReference type="ChEBI" id="CHEBI:33384"/>
        <dbReference type="ChEBI" id="CHEBI:78442"/>
        <dbReference type="ChEBI" id="CHEBI:78533"/>
        <dbReference type="ChEBI" id="CHEBI:456215"/>
        <dbReference type="EC" id="6.1.1.11"/>
    </reaction>
</comment>
<comment type="subunit">
    <text evidence="12">Homodimer. The tRNA molecule binds across the dimer.</text>
</comment>
<dbReference type="CDD" id="cd00770">
    <property type="entry name" value="SerRS_core"/>
    <property type="match status" value="1"/>
</dbReference>
<feature type="binding site" evidence="12 14">
    <location>
        <begin position="273"/>
        <end position="275"/>
    </location>
    <ligand>
        <name>ATP</name>
        <dbReference type="ChEBI" id="CHEBI:30616"/>
    </ligand>
</feature>
<evidence type="ECO:0000313" key="17">
    <source>
        <dbReference type="EMBL" id="MCQ4334044.1"/>
    </source>
</evidence>
<feature type="binding site" evidence="12 14">
    <location>
        <begin position="369"/>
        <end position="372"/>
    </location>
    <ligand>
        <name>ATP</name>
        <dbReference type="ChEBI" id="CHEBI:30616"/>
    </ligand>
</feature>
<feature type="domain" description="Aminoacyl-transfer RNA synthetases class-II family profile" evidence="16">
    <location>
        <begin position="138"/>
        <end position="430"/>
    </location>
</feature>
<feature type="binding site" evidence="12 13">
    <location>
        <position position="296"/>
    </location>
    <ligand>
        <name>L-serine</name>
        <dbReference type="ChEBI" id="CHEBI:33384"/>
    </ligand>
</feature>
<comment type="similarity">
    <text evidence="3 12">Belongs to the class-II aminoacyl-tRNA synthetase family. Type-1 seryl-tRNA synthetase subfamily.</text>
</comment>
<keyword evidence="8 12" id="KW-0648">Protein biosynthesis</keyword>
<keyword evidence="7 12" id="KW-0067">ATP-binding</keyword>
<dbReference type="Gene3D" id="1.10.287.40">
    <property type="entry name" value="Serine-tRNA synthetase, tRNA binding domain"/>
    <property type="match status" value="1"/>
</dbReference>
<organism evidence="17 18">
    <name type="scientific">Natronomonas aquatica</name>
    <dbReference type="NCBI Taxonomy" id="2841590"/>
    <lineage>
        <taxon>Archaea</taxon>
        <taxon>Methanobacteriati</taxon>
        <taxon>Methanobacteriota</taxon>
        <taxon>Stenosarchaea group</taxon>
        <taxon>Halobacteria</taxon>
        <taxon>Halobacteriales</taxon>
        <taxon>Natronomonadaceae</taxon>
        <taxon>Natronomonas</taxon>
    </lineage>
</organism>
<comment type="pathway">
    <text evidence="2 12">Aminoacyl-tRNA biosynthesis; selenocysteinyl-tRNA(Sec) biosynthesis; L-seryl-tRNA(Sec) from L-serine and tRNA(Sec): step 1/1.</text>
</comment>
<keyword evidence="5 12" id="KW-0436">Ligase</keyword>
<dbReference type="GO" id="GO:0005737">
    <property type="term" value="C:cytoplasm"/>
    <property type="evidence" value="ECO:0007669"/>
    <property type="project" value="UniProtKB-SubCell"/>
</dbReference>
<dbReference type="PROSITE" id="PS50862">
    <property type="entry name" value="AA_TRNA_LIGASE_II"/>
    <property type="match status" value="1"/>
</dbReference>
<dbReference type="EC" id="6.1.1.11" evidence="12"/>
<dbReference type="HAMAP" id="MF_00176">
    <property type="entry name" value="Ser_tRNA_synth_type1"/>
    <property type="match status" value="1"/>
</dbReference>
<dbReference type="Proteomes" id="UP001139494">
    <property type="component" value="Unassembled WGS sequence"/>
</dbReference>
<dbReference type="InterPro" id="IPR010978">
    <property type="entry name" value="tRNA-bd_arm"/>
</dbReference>
<evidence type="ECO:0000256" key="12">
    <source>
        <dbReference type="HAMAP-Rule" id="MF_00176"/>
    </source>
</evidence>
<feature type="binding site" evidence="14">
    <location>
        <begin position="289"/>
        <end position="292"/>
    </location>
    <ligand>
        <name>ATP</name>
        <dbReference type="ChEBI" id="CHEBI:30616"/>
    </ligand>
</feature>
<dbReference type="GO" id="GO:0004828">
    <property type="term" value="F:serine-tRNA ligase activity"/>
    <property type="evidence" value="ECO:0007669"/>
    <property type="project" value="UniProtKB-UniRule"/>
</dbReference>
<sequence>MLSRQFVRENPKEVRRALETKGVEADLDRILEIDEEWRTLKAEGDDLRRKRNEISSEIGELKRGGRDDEAEEAIERSAELKSELEEVESRADELESELEAALLELPNPPHPDAPVGDEESDNVETERVGFEDLRDLPDPVVPHYDLGEELEILDFERGAKVSGGGFYFAKGEGARLEHALIQFMLEFHREEHGYTDVFPPLPINSASMRGTGQFPKFVEDAYRIGGTNNEPYDDDDLWLLPTAEVPVTNMYREEILLDKDLPIKHQAYSPNFRREAGEHGTETRGIVRVHQFNKVELVNFVRPEDSYDRLEGLLGEATAVLERLGLPYRILEMCTGDMGFTQAKKYDVEVWAPGDDMETGPDIGGRWLEVSSVSNFEDFQARRAGIQYRPEQHESAEYLHTLNGSGVAVPRVVVAILEYYQNDDGTVEVPEPLRPYMGGTERIEGGPSVGESAVGE</sequence>
<dbReference type="PIRSF" id="PIRSF001529">
    <property type="entry name" value="Ser-tRNA-synth_IIa"/>
    <property type="match status" value="1"/>
</dbReference>
<gene>
    <name evidence="12 17" type="primary">serS</name>
    <name evidence="17" type="ORF">KM295_11255</name>
</gene>
<dbReference type="GO" id="GO:0005524">
    <property type="term" value="F:ATP binding"/>
    <property type="evidence" value="ECO:0007669"/>
    <property type="project" value="UniProtKB-UniRule"/>
</dbReference>
<evidence type="ECO:0000256" key="15">
    <source>
        <dbReference type="SAM" id="MobiDB-lite"/>
    </source>
</evidence>
<evidence type="ECO:0000256" key="9">
    <source>
        <dbReference type="ARBA" id="ARBA00023146"/>
    </source>
</evidence>
<evidence type="ECO:0000256" key="10">
    <source>
        <dbReference type="ARBA" id="ARBA00047929"/>
    </source>
</evidence>
<feature type="binding site" evidence="13">
    <location>
        <position position="403"/>
    </location>
    <ligand>
        <name>L-serine</name>
        <dbReference type="ChEBI" id="CHEBI:33384"/>
    </ligand>
</feature>
<dbReference type="InterPro" id="IPR006195">
    <property type="entry name" value="aa-tRNA-synth_II"/>
</dbReference>
<feature type="binding site" evidence="12">
    <location>
        <position position="289"/>
    </location>
    <ligand>
        <name>ATP</name>
        <dbReference type="ChEBI" id="CHEBI:30616"/>
    </ligand>
</feature>
<feature type="binding site" evidence="12">
    <location>
        <position position="405"/>
    </location>
    <ligand>
        <name>L-serine</name>
        <dbReference type="ChEBI" id="CHEBI:33384"/>
    </ligand>
</feature>
<accession>A0A9R1CUU3</accession>
<dbReference type="PANTHER" id="PTHR43697:SF1">
    <property type="entry name" value="SERINE--TRNA LIGASE"/>
    <property type="match status" value="1"/>
</dbReference>
<dbReference type="GO" id="GO:0016260">
    <property type="term" value="P:selenocysteine biosynthetic process"/>
    <property type="evidence" value="ECO:0007669"/>
    <property type="project" value="UniProtKB-UniRule"/>
</dbReference>
<name>A0A9R1CUU3_9EURY</name>
<dbReference type="PANTHER" id="PTHR43697">
    <property type="entry name" value="SERYL-TRNA SYNTHETASE"/>
    <property type="match status" value="1"/>
</dbReference>
<dbReference type="Gene3D" id="3.30.930.10">
    <property type="entry name" value="Bira Bifunctional Protein, Domain 2"/>
    <property type="match status" value="1"/>
</dbReference>
<reference evidence="17" key="1">
    <citation type="journal article" date="2023" name="Front. Microbiol.">
        <title>Genomic-based phylogenetic and metabolic analyses of the genus Natronomonas, and description of Natronomonas aquatica sp. nov.</title>
        <authorList>
            <person name="Garcia-Roldan A."/>
            <person name="Duran-Viseras A."/>
            <person name="de la Haba R.R."/>
            <person name="Corral P."/>
            <person name="Sanchez-Porro C."/>
            <person name="Ventosa A."/>
        </authorList>
    </citation>
    <scope>NUCLEOTIDE SEQUENCE</scope>
    <source>
        <strain evidence="17">F2-12</strain>
    </source>
</reference>
<evidence type="ECO:0000256" key="13">
    <source>
        <dbReference type="PIRSR" id="PIRSR001529-1"/>
    </source>
</evidence>
<comment type="catalytic activity">
    <reaction evidence="11 12">
        <text>tRNA(Ser) + L-serine + ATP = L-seryl-tRNA(Ser) + AMP + diphosphate + H(+)</text>
        <dbReference type="Rhea" id="RHEA:12292"/>
        <dbReference type="Rhea" id="RHEA-COMP:9669"/>
        <dbReference type="Rhea" id="RHEA-COMP:9703"/>
        <dbReference type="ChEBI" id="CHEBI:15378"/>
        <dbReference type="ChEBI" id="CHEBI:30616"/>
        <dbReference type="ChEBI" id="CHEBI:33019"/>
        <dbReference type="ChEBI" id="CHEBI:33384"/>
        <dbReference type="ChEBI" id="CHEBI:78442"/>
        <dbReference type="ChEBI" id="CHEBI:78533"/>
        <dbReference type="ChEBI" id="CHEBI:456215"/>
        <dbReference type="EC" id="6.1.1.11"/>
    </reaction>
</comment>
<evidence type="ECO:0000313" key="18">
    <source>
        <dbReference type="Proteomes" id="UP001139494"/>
    </source>
</evidence>
<dbReference type="InterPro" id="IPR033729">
    <property type="entry name" value="SerRS_core"/>
</dbReference>
<keyword evidence="9 12" id="KW-0030">Aminoacyl-tRNA synthetase</keyword>
<keyword evidence="6 12" id="KW-0547">Nucleotide-binding</keyword>
<dbReference type="InterPro" id="IPR002314">
    <property type="entry name" value="aa-tRNA-synt_IIb"/>
</dbReference>
<evidence type="ECO:0000256" key="3">
    <source>
        <dbReference type="ARBA" id="ARBA00010728"/>
    </source>
</evidence>
<evidence type="ECO:0000256" key="5">
    <source>
        <dbReference type="ARBA" id="ARBA00022598"/>
    </source>
</evidence>
<proteinExistence type="inferred from homology"/>
<evidence type="ECO:0000256" key="8">
    <source>
        <dbReference type="ARBA" id="ARBA00022917"/>
    </source>
</evidence>
<comment type="function">
    <text evidence="12">Catalyzes the attachment of serine to tRNA(Ser). Is also able to aminoacylate tRNA(Sec) with serine, to form the misacylated tRNA L-seryl-tRNA(Sec), which will be further converted into selenocysteinyl-tRNA(Sec).</text>
</comment>
<feature type="region of interest" description="Disordered" evidence="15">
    <location>
        <begin position="60"/>
        <end position="85"/>
    </location>
</feature>
<evidence type="ECO:0000256" key="11">
    <source>
        <dbReference type="ARBA" id="ARBA00048823"/>
    </source>
</evidence>
<dbReference type="PRINTS" id="PR00981">
    <property type="entry name" value="TRNASYNTHSER"/>
</dbReference>
<comment type="subcellular location">
    <subcellularLocation>
        <location evidence="1 12">Cytoplasm</location>
    </subcellularLocation>
</comment>
<feature type="region of interest" description="Disordered" evidence="15">
    <location>
        <begin position="437"/>
        <end position="456"/>
    </location>
</feature>
<evidence type="ECO:0000256" key="14">
    <source>
        <dbReference type="PIRSR" id="PIRSR001529-2"/>
    </source>
</evidence>
<keyword evidence="4 12" id="KW-0963">Cytoplasm</keyword>
<dbReference type="Pfam" id="PF00587">
    <property type="entry name" value="tRNA-synt_2b"/>
    <property type="match status" value="1"/>
</dbReference>
<dbReference type="RefSeq" id="WP_256030078.1">
    <property type="nucleotide sequence ID" value="NZ_JAHLKM010000016.1"/>
</dbReference>
<feature type="binding site" evidence="13">
    <location>
        <position position="242"/>
    </location>
    <ligand>
        <name>L-serine</name>
        <dbReference type="ChEBI" id="CHEBI:33384"/>
    </ligand>
</feature>
<dbReference type="SUPFAM" id="SSF55681">
    <property type="entry name" value="Class II aaRS and biotin synthetases"/>
    <property type="match status" value="1"/>
</dbReference>
<feature type="binding site" evidence="13">
    <location>
        <position position="273"/>
    </location>
    <ligand>
        <name>L-serine</name>
        <dbReference type="ChEBI" id="CHEBI:33384"/>
    </ligand>
</feature>
<keyword evidence="18" id="KW-1185">Reference proteome</keyword>
<dbReference type="InterPro" id="IPR015866">
    <property type="entry name" value="Ser-tRNA-synth_1_N"/>
</dbReference>
<comment type="caution">
    <text evidence="17">The sequence shown here is derived from an EMBL/GenBank/DDBJ whole genome shotgun (WGS) entry which is preliminary data.</text>
</comment>
<evidence type="ECO:0000256" key="1">
    <source>
        <dbReference type="ARBA" id="ARBA00004496"/>
    </source>
</evidence>
<dbReference type="Pfam" id="PF02403">
    <property type="entry name" value="Seryl_tRNA_N"/>
    <property type="match status" value="1"/>
</dbReference>
<dbReference type="AlphaFoldDB" id="A0A9R1CUU3"/>
<comment type="domain">
    <text evidence="12">Consists of two distinct domains, a catalytic core and a N-terminal extension that is involved in tRNA binding.</text>
</comment>
<dbReference type="GO" id="GO:0006434">
    <property type="term" value="P:seryl-tRNA aminoacylation"/>
    <property type="evidence" value="ECO:0007669"/>
    <property type="project" value="UniProtKB-UniRule"/>
</dbReference>
<evidence type="ECO:0000256" key="6">
    <source>
        <dbReference type="ARBA" id="ARBA00022741"/>
    </source>
</evidence>
<dbReference type="InterPro" id="IPR042103">
    <property type="entry name" value="SerRS_1_N_sf"/>
</dbReference>
<dbReference type="SUPFAM" id="SSF46589">
    <property type="entry name" value="tRNA-binding arm"/>
    <property type="match status" value="1"/>
</dbReference>
<evidence type="ECO:0000256" key="7">
    <source>
        <dbReference type="ARBA" id="ARBA00022840"/>
    </source>
</evidence>